<protein>
    <submittedName>
        <fullName evidence="3">Uncharacterized protein</fullName>
    </submittedName>
</protein>
<organism evidence="3 4">
    <name type="scientific">Clonorchis sinensis</name>
    <name type="common">Chinese liver fluke</name>
    <dbReference type="NCBI Taxonomy" id="79923"/>
    <lineage>
        <taxon>Eukaryota</taxon>
        <taxon>Metazoa</taxon>
        <taxon>Spiralia</taxon>
        <taxon>Lophotrochozoa</taxon>
        <taxon>Platyhelminthes</taxon>
        <taxon>Trematoda</taxon>
        <taxon>Digenea</taxon>
        <taxon>Opisthorchiida</taxon>
        <taxon>Opisthorchiata</taxon>
        <taxon>Opisthorchiidae</taxon>
        <taxon>Clonorchis</taxon>
    </lineage>
</organism>
<evidence type="ECO:0000313" key="3">
    <source>
        <dbReference type="EMBL" id="GAA56802.1"/>
    </source>
</evidence>
<dbReference type="AlphaFoldDB" id="G7YV22"/>
<gene>
    <name evidence="3" type="ORF">CLF_111551</name>
</gene>
<accession>G7YV22</accession>
<keyword evidence="2" id="KW-0812">Transmembrane</keyword>
<sequence length="507" mass="58824">MGHLDDQAHRKRNQILMRQDCTALISIAMALVLYTTALSAVAEDFVPIKNRSVLFKEHKIRELQQSTGQQRPSGGFWFNKGHPSAHCFQTPEGLDCKSVLQNQASSEKALTNWKLDYRQLLSRITCTLQKLSCPLEGRSLQLHDIPCQSSCLEFLESCEKSRSLEGQYHNPVSAIPAGCPVERRRVPLDVPSWSNSQKKQMHSSRISSQDAHRFPYGSTFYARRYSTYRNQPSSLSPRDVRQYPQTHQATPTFDSGYWKPRYQRRVSFFRSQERSRGQESSDQLSFEQYTYPSRNEENKGDFELTRTACSLLPTGGCEKWPDYWGLQNQESSPVQQKIQVNPGCPSDLSKMCEAMFPREFTRHHWIRGEYTVASVIRISQTLWWFGENDLFQPFFRFHVLETLESDIHPYDDKMILTYSWPSRCVCPDELTVNKRYLMLTHSYKARQTLNITSNTVFLSRIKRYTKRLAHLDKLGKVHCGGEPECGKLKNLTIGFQIRENQFERILA</sequence>
<evidence type="ECO:0000256" key="1">
    <source>
        <dbReference type="SAM" id="MobiDB-lite"/>
    </source>
</evidence>
<dbReference type="Proteomes" id="UP000008909">
    <property type="component" value="Unassembled WGS sequence"/>
</dbReference>
<evidence type="ECO:0000313" key="4">
    <source>
        <dbReference type="Proteomes" id="UP000008909"/>
    </source>
</evidence>
<evidence type="ECO:0000256" key="2">
    <source>
        <dbReference type="SAM" id="Phobius"/>
    </source>
</evidence>
<dbReference type="EMBL" id="DF144386">
    <property type="protein sequence ID" value="GAA56802.1"/>
    <property type="molecule type" value="Genomic_DNA"/>
</dbReference>
<proteinExistence type="predicted"/>
<name>G7YV22_CLOSI</name>
<reference key="2">
    <citation type="submission" date="2011-10" db="EMBL/GenBank/DDBJ databases">
        <title>The genome and transcriptome sequence of Clonorchis sinensis provide insights into the carcinogenic liver fluke.</title>
        <authorList>
            <person name="Wang X."/>
            <person name="Huang Y."/>
            <person name="Chen W."/>
            <person name="Liu H."/>
            <person name="Guo L."/>
            <person name="Chen Y."/>
            <person name="Luo F."/>
            <person name="Zhou W."/>
            <person name="Sun J."/>
            <person name="Mao Q."/>
            <person name="Liang P."/>
            <person name="Zhou C."/>
            <person name="Tian Y."/>
            <person name="Men J."/>
            <person name="Lv X."/>
            <person name="Huang L."/>
            <person name="Zhou J."/>
            <person name="Hu Y."/>
            <person name="Li R."/>
            <person name="Zhang F."/>
            <person name="Lei H."/>
            <person name="Li X."/>
            <person name="Hu X."/>
            <person name="Liang C."/>
            <person name="Xu J."/>
            <person name="Wu Z."/>
            <person name="Yu X."/>
        </authorList>
    </citation>
    <scope>NUCLEOTIDE SEQUENCE</scope>
    <source>
        <strain>Henan</strain>
    </source>
</reference>
<keyword evidence="4" id="KW-1185">Reference proteome</keyword>
<feature type="transmembrane region" description="Helical" evidence="2">
    <location>
        <begin position="21"/>
        <end position="42"/>
    </location>
</feature>
<keyword evidence="2" id="KW-0472">Membrane</keyword>
<feature type="region of interest" description="Disordered" evidence="1">
    <location>
        <begin position="230"/>
        <end position="255"/>
    </location>
</feature>
<keyword evidence="2" id="KW-1133">Transmembrane helix</keyword>
<feature type="compositionally biased region" description="Polar residues" evidence="1">
    <location>
        <begin position="243"/>
        <end position="253"/>
    </location>
</feature>
<reference evidence="3" key="1">
    <citation type="journal article" date="2011" name="Genome Biol.">
        <title>The draft genome of the carcinogenic human liver fluke Clonorchis sinensis.</title>
        <authorList>
            <person name="Wang X."/>
            <person name="Chen W."/>
            <person name="Huang Y."/>
            <person name="Sun J."/>
            <person name="Men J."/>
            <person name="Liu H."/>
            <person name="Luo F."/>
            <person name="Guo L."/>
            <person name="Lv X."/>
            <person name="Deng C."/>
            <person name="Zhou C."/>
            <person name="Fan Y."/>
            <person name="Li X."/>
            <person name="Huang L."/>
            <person name="Hu Y."/>
            <person name="Liang C."/>
            <person name="Hu X."/>
            <person name="Xu J."/>
            <person name="Yu X."/>
        </authorList>
    </citation>
    <scope>NUCLEOTIDE SEQUENCE [LARGE SCALE GENOMIC DNA]</scope>
    <source>
        <strain evidence="3">Henan</strain>
    </source>
</reference>